<dbReference type="RefSeq" id="WP_068803916.1">
    <property type="nucleotide sequence ID" value="NZ_MBFM01000001.1"/>
</dbReference>
<dbReference type="InterPro" id="IPR036390">
    <property type="entry name" value="WH_DNA-bd_sf"/>
</dbReference>
<comment type="similarity">
    <text evidence="1">Belongs to the LysR transcriptional regulatory family.</text>
</comment>
<dbReference type="Gene3D" id="1.10.10.10">
    <property type="entry name" value="Winged helix-like DNA-binding domain superfamily/Winged helix DNA-binding domain"/>
    <property type="match status" value="1"/>
</dbReference>
<gene>
    <name evidence="7" type="primary">nhaR</name>
    <name evidence="7" type="ORF">GX576_07385</name>
</gene>
<sequence>MLNYKQLHHFWTVARAGGIVRGSERSGLAPQTLSGQIAALEATLGVSLFRRQGRRLVLTDSGHMALDYAEEIFRLGSELEQALQSRATGRAVPFRVGVADVVPKAIAWLLLAPSMELPDPMRIVCREGKLEQLLGELAIHRLDVVLADSPLPSNMDVRGYSHTLGESTIGFFASPALAAGLQGGFPACLDGAPLLLPGEQAAVRAPLLRWLEANGLRPRIVGEFDDSALMRAFGEAGAGIFPGAVLASEQLCAQGNMRRLGDAAEVVETYYAISVERRLTHPAVRAISEAAPIAGTARAVERPSA</sequence>
<accession>A0A7X7LVV9</accession>
<dbReference type="PANTHER" id="PTHR30293:SF2">
    <property type="entry name" value="TRANSCRIPTIONAL ACTIVATOR PROTEIN NHAR"/>
    <property type="match status" value="1"/>
</dbReference>
<dbReference type="GO" id="GO:2000142">
    <property type="term" value="P:regulation of DNA-templated transcription initiation"/>
    <property type="evidence" value="ECO:0007669"/>
    <property type="project" value="TreeGrafter"/>
</dbReference>
<comment type="caution">
    <text evidence="7">The sequence shown here is derived from an EMBL/GenBank/DDBJ whole genome shotgun (WGS) entry which is preliminary data.</text>
</comment>
<protein>
    <submittedName>
        <fullName evidence="7">Transcriptional activator NhaR</fullName>
    </submittedName>
</protein>
<dbReference type="NCBIfam" id="NF008284">
    <property type="entry name" value="PRK11062.1"/>
    <property type="match status" value="1"/>
</dbReference>
<keyword evidence="5" id="KW-0804">Transcription</keyword>
<evidence type="ECO:0000256" key="4">
    <source>
        <dbReference type="ARBA" id="ARBA00023159"/>
    </source>
</evidence>
<dbReference type="PROSITE" id="PS50931">
    <property type="entry name" value="HTH_LYSR"/>
    <property type="match status" value="1"/>
</dbReference>
<dbReference type="PANTHER" id="PTHR30293">
    <property type="entry name" value="TRANSCRIPTIONAL REGULATORY PROTEIN NAC-RELATED"/>
    <property type="match status" value="1"/>
</dbReference>
<evidence type="ECO:0000256" key="1">
    <source>
        <dbReference type="ARBA" id="ARBA00009437"/>
    </source>
</evidence>
<dbReference type="SUPFAM" id="SSF46785">
    <property type="entry name" value="Winged helix' DNA-binding domain"/>
    <property type="match status" value="1"/>
</dbReference>
<reference evidence="7 8" key="1">
    <citation type="journal article" date="2020" name="Biotechnol. Biofuels">
        <title>New insights from the biogas microbiome by comprehensive genome-resolved metagenomics of nearly 1600 species originating from multiple anaerobic digesters.</title>
        <authorList>
            <person name="Campanaro S."/>
            <person name="Treu L."/>
            <person name="Rodriguez-R L.M."/>
            <person name="Kovalovszki A."/>
            <person name="Ziels R.M."/>
            <person name="Maus I."/>
            <person name="Zhu X."/>
            <person name="Kougias P.G."/>
            <person name="Basile A."/>
            <person name="Luo G."/>
            <person name="Schluter A."/>
            <person name="Konstantinidis K.T."/>
            <person name="Angelidaki I."/>
        </authorList>
    </citation>
    <scope>NUCLEOTIDE SEQUENCE [LARGE SCALE GENOMIC DNA]</scope>
    <source>
        <strain evidence="7">AS06rmzACSIP_256</strain>
    </source>
</reference>
<evidence type="ECO:0000256" key="3">
    <source>
        <dbReference type="ARBA" id="ARBA00023125"/>
    </source>
</evidence>
<dbReference type="Pfam" id="PF03466">
    <property type="entry name" value="LysR_substrate"/>
    <property type="match status" value="1"/>
</dbReference>
<name>A0A7X7LVV9_9RHOO</name>
<evidence type="ECO:0000313" key="7">
    <source>
        <dbReference type="EMBL" id="NLF54204.1"/>
    </source>
</evidence>
<dbReference type="Gene3D" id="3.40.190.10">
    <property type="entry name" value="Periplasmic binding protein-like II"/>
    <property type="match status" value="2"/>
</dbReference>
<dbReference type="GO" id="GO:0003700">
    <property type="term" value="F:DNA-binding transcription factor activity"/>
    <property type="evidence" value="ECO:0007669"/>
    <property type="project" value="InterPro"/>
</dbReference>
<dbReference type="EMBL" id="JAAYYV010000195">
    <property type="protein sequence ID" value="NLF54204.1"/>
    <property type="molecule type" value="Genomic_DNA"/>
</dbReference>
<keyword evidence="3" id="KW-0238">DNA-binding</keyword>
<organism evidence="7 8">
    <name type="scientific">Thauera phenolivorans</name>
    <dbReference type="NCBI Taxonomy" id="1792543"/>
    <lineage>
        <taxon>Bacteria</taxon>
        <taxon>Pseudomonadati</taxon>
        <taxon>Pseudomonadota</taxon>
        <taxon>Betaproteobacteria</taxon>
        <taxon>Rhodocyclales</taxon>
        <taxon>Zoogloeaceae</taxon>
        <taxon>Thauera</taxon>
    </lineage>
</organism>
<keyword evidence="2" id="KW-0805">Transcription regulation</keyword>
<dbReference type="Pfam" id="PF00126">
    <property type="entry name" value="HTH_1"/>
    <property type="match status" value="1"/>
</dbReference>
<keyword evidence="4" id="KW-0010">Activator</keyword>
<dbReference type="AlphaFoldDB" id="A0A7X7LVV9"/>
<dbReference type="InterPro" id="IPR036388">
    <property type="entry name" value="WH-like_DNA-bd_sf"/>
</dbReference>
<evidence type="ECO:0000256" key="5">
    <source>
        <dbReference type="ARBA" id="ARBA00023163"/>
    </source>
</evidence>
<feature type="domain" description="HTH lysR-type" evidence="6">
    <location>
        <begin position="2"/>
        <end position="59"/>
    </location>
</feature>
<evidence type="ECO:0000313" key="8">
    <source>
        <dbReference type="Proteomes" id="UP000536534"/>
    </source>
</evidence>
<dbReference type="InterPro" id="IPR005119">
    <property type="entry name" value="LysR_subst-bd"/>
</dbReference>
<evidence type="ECO:0000256" key="2">
    <source>
        <dbReference type="ARBA" id="ARBA00023015"/>
    </source>
</evidence>
<dbReference type="InterPro" id="IPR000847">
    <property type="entry name" value="LysR_HTH_N"/>
</dbReference>
<evidence type="ECO:0000259" key="6">
    <source>
        <dbReference type="PROSITE" id="PS50931"/>
    </source>
</evidence>
<dbReference type="OrthoDB" id="464481at2"/>
<proteinExistence type="inferred from homology"/>
<dbReference type="Proteomes" id="UP000536534">
    <property type="component" value="Unassembled WGS sequence"/>
</dbReference>
<dbReference type="GO" id="GO:0003677">
    <property type="term" value="F:DNA binding"/>
    <property type="evidence" value="ECO:0007669"/>
    <property type="project" value="UniProtKB-KW"/>
</dbReference>
<dbReference type="SUPFAM" id="SSF53850">
    <property type="entry name" value="Periplasmic binding protein-like II"/>
    <property type="match status" value="1"/>
</dbReference>